<dbReference type="InterPro" id="IPR008256">
    <property type="entry name" value="Peptidase_S1B"/>
</dbReference>
<feature type="compositionally biased region" description="Polar residues" evidence="7">
    <location>
        <begin position="110"/>
        <end position="129"/>
    </location>
</feature>
<evidence type="ECO:0000256" key="1">
    <source>
        <dbReference type="ARBA" id="ARBA00008764"/>
    </source>
</evidence>
<keyword evidence="2 6" id="KW-0645">Protease</keyword>
<sequence>MSAKRNPKTQPRKRQKSVKENIPPESKIMDDWVIKLDKQQTNENDHLLDDTTPTPSSTAGNRSTKEGAAQKPHRQGPQTSQQSEPQAATAHQPETQTTEQEPQMEGIADQSHQQEPTKASATHNSNQQESIKKERDAALMDESHNEVVINFKWGKYRTGTTISGRKSESLIDVLQKSRYFMKKYKESFTLLIHATKVTCALVNPCIPLGALPEGEELKISQKKVKPFRTQIYESSNGILIRVANKGKTLGGAVRVILLHNAYCPEGMTLGVFGYNDQTIMEAIVNDGRFNIGSECEFILEGGKGEEHNESQNKMSILSQNNRHTKYTIVFPDSEANATATSKSGTMENTDVSTKIPRYKGHKSMCNEPLYNEFVENFKKSYQTKRSWEILRKNFSNDITSRETTLATTHRLVTQHLDSVGLVTFRGSHDIIGSCFLLTGNLVVTCDHVLQDVLKEAQSMENIIIIFNYESAEDNNQIHYSVTEHVTSHPDLDFAILQLDDDQSDNPPPGLLEYLDFPPQYGAVRIIGHPENNVKLVDLCSVISYDQRVNTVRDSPYVHMATTYTFKEMGDPDLLTYNSCFYSGSSGSPVFNASGKLVAMHAGGYLVPGLNKKKSVIEYGRSMVQILTHWVLESGDLTGQQLINNNKEPNELKAFIQYLLQKHRPKQAANAPNSSSNTERPMDID</sequence>
<reference evidence="8" key="2">
    <citation type="submission" date="2025-09" db="UniProtKB">
        <authorList>
            <consortium name="Ensembl"/>
        </authorList>
    </citation>
    <scope>IDENTIFICATION</scope>
</reference>
<dbReference type="AlphaFoldDB" id="A0A8C5WH67"/>
<dbReference type="InterPro" id="IPR009003">
    <property type="entry name" value="Peptidase_S1_PA"/>
</dbReference>
<accession>A0A8C5WH67</accession>
<keyword evidence="4 6" id="KW-0378">Hydrolase</keyword>
<evidence type="ECO:0000256" key="6">
    <source>
        <dbReference type="RuleBase" id="RU004296"/>
    </source>
</evidence>
<keyword evidence="3" id="KW-0732">Signal</keyword>
<dbReference type="PANTHER" id="PTHR14389:SF3">
    <property type="entry name" value="PROTEIN FAM111A-LIKE"/>
    <property type="match status" value="1"/>
</dbReference>
<feature type="compositionally biased region" description="Basic and acidic residues" evidence="7">
    <location>
        <begin position="27"/>
        <end position="49"/>
    </location>
</feature>
<evidence type="ECO:0000256" key="3">
    <source>
        <dbReference type="ARBA" id="ARBA00022729"/>
    </source>
</evidence>
<dbReference type="OrthoDB" id="10025068at2759"/>
<comment type="similarity">
    <text evidence="1 6">Belongs to the peptidase S1B family.</text>
</comment>
<evidence type="ECO:0000313" key="8">
    <source>
        <dbReference type="Ensembl" id="ENSLLEP00000038016.1"/>
    </source>
</evidence>
<keyword evidence="9" id="KW-1185">Reference proteome</keyword>
<dbReference type="GO" id="GO:0008236">
    <property type="term" value="F:serine-type peptidase activity"/>
    <property type="evidence" value="ECO:0007669"/>
    <property type="project" value="UniProtKB-KW"/>
</dbReference>
<feature type="compositionally biased region" description="Polar residues" evidence="7">
    <location>
        <begin position="669"/>
        <end position="678"/>
    </location>
</feature>
<protein>
    <recommendedName>
        <fullName evidence="6">Serine protease</fullName>
        <ecNumber evidence="6">3.4.21.-</ecNumber>
    </recommendedName>
</protein>
<evidence type="ECO:0000256" key="7">
    <source>
        <dbReference type="SAM" id="MobiDB-lite"/>
    </source>
</evidence>
<name>A0A8C5WH67_9ANUR</name>
<keyword evidence="5 6" id="KW-0720">Serine protease</keyword>
<organism evidence="8 9">
    <name type="scientific">Leptobrachium leishanense</name>
    <name type="common">Leishan spiny toad</name>
    <dbReference type="NCBI Taxonomy" id="445787"/>
    <lineage>
        <taxon>Eukaryota</taxon>
        <taxon>Metazoa</taxon>
        <taxon>Chordata</taxon>
        <taxon>Craniata</taxon>
        <taxon>Vertebrata</taxon>
        <taxon>Euteleostomi</taxon>
        <taxon>Amphibia</taxon>
        <taxon>Batrachia</taxon>
        <taxon>Anura</taxon>
        <taxon>Pelobatoidea</taxon>
        <taxon>Megophryidae</taxon>
        <taxon>Leptobrachium</taxon>
    </lineage>
</organism>
<feature type="compositionally biased region" description="Basic and acidic residues" evidence="7">
    <location>
        <begin position="130"/>
        <end position="139"/>
    </location>
</feature>
<dbReference type="PANTHER" id="PTHR14389">
    <property type="entry name" value="SI:CH1073-475A24.1"/>
    <property type="match status" value="1"/>
</dbReference>
<dbReference type="InterPro" id="IPR043504">
    <property type="entry name" value="Peptidase_S1_PA_chymotrypsin"/>
</dbReference>
<dbReference type="GO" id="GO:0006508">
    <property type="term" value="P:proteolysis"/>
    <property type="evidence" value="ECO:0007669"/>
    <property type="project" value="UniProtKB-KW"/>
</dbReference>
<evidence type="ECO:0000313" key="9">
    <source>
        <dbReference type="Proteomes" id="UP000694569"/>
    </source>
</evidence>
<dbReference type="Proteomes" id="UP000694569">
    <property type="component" value="Unplaced"/>
</dbReference>
<feature type="region of interest" description="Disordered" evidence="7">
    <location>
        <begin position="1"/>
        <end position="139"/>
    </location>
</feature>
<dbReference type="EC" id="3.4.21.-" evidence="6"/>
<reference evidence="8" key="1">
    <citation type="submission" date="2025-08" db="UniProtKB">
        <authorList>
            <consortium name="Ensembl"/>
        </authorList>
    </citation>
    <scope>IDENTIFICATION</scope>
</reference>
<evidence type="ECO:0000256" key="4">
    <source>
        <dbReference type="ARBA" id="ARBA00022801"/>
    </source>
</evidence>
<evidence type="ECO:0000256" key="5">
    <source>
        <dbReference type="ARBA" id="ARBA00022825"/>
    </source>
</evidence>
<feature type="compositionally biased region" description="Polar residues" evidence="7">
    <location>
        <begin position="51"/>
        <end position="62"/>
    </location>
</feature>
<dbReference type="Gene3D" id="2.40.10.10">
    <property type="entry name" value="Trypsin-like serine proteases"/>
    <property type="match status" value="2"/>
</dbReference>
<feature type="compositionally biased region" description="Basic residues" evidence="7">
    <location>
        <begin position="1"/>
        <end position="16"/>
    </location>
</feature>
<dbReference type="SUPFAM" id="SSF50494">
    <property type="entry name" value="Trypsin-like serine proteases"/>
    <property type="match status" value="1"/>
</dbReference>
<dbReference type="Ensembl" id="ENSLLET00000039486.1">
    <property type="protein sequence ID" value="ENSLLEP00000038016.1"/>
    <property type="gene ID" value="ENSLLEG00000024099.1"/>
</dbReference>
<feature type="region of interest" description="Disordered" evidence="7">
    <location>
        <begin position="663"/>
        <end position="684"/>
    </location>
</feature>
<dbReference type="Pfam" id="PF13365">
    <property type="entry name" value="Trypsin_2"/>
    <property type="match status" value="1"/>
</dbReference>
<dbReference type="PRINTS" id="PR00839">
    <property type="entry name" value="V8PROTEASE"/>
</dbReference>
<proteinExistence type="inferred from homology"/>
<evidence type="ECO:0000256" key="2">
    <source>
        <dbReference type="ARBA" id="ARBA00022670"/>
    </source>
</evidence>
<dbReference type="GeneTree" id="ENSGT00390000005182"/>
<feature type="compositionally biased region" description="Low complexity" evidence="7">
    <location>
        <begin position="85"/>
        <end position="103"/>
    </location>
</feature>